<accession>A0A3P8PCF5</accession>
<evidence type="ECO:0000313" key="6">
    <source>
        <dbReference type="Proteomes" id="UP000265100"/>
    </source>
</evidence>
<dbReference type="Proteomes" id="UP000265100">
    <property type="component" value="Unplaced"/>
</dbReference>
<evidence type="ECO:0000256" key="1">
    <source>
        <dbReference type="ARBA" id="ARBA00008535"/>
    </source>
</evidence>
<evidence type="ECO:0000256" key="3">
    <source>
        <dbReference type="SAM" id="Coils"/>
    </source>
</evidence>
<dbReference type="InterPro" id="IPR006703">
    <property type="entry name" value="G_AIG1"/>
</dbReference>
<dbReference type="GO" id="GO:0005525">
    <property type="term" value="F:GTP binding"/>
    <property type="evidence" value="ECO:0007669"/>
    <property type="project" value="InterPro"/>
</dbReference>
<dbReference type="SUPFAM" id="SSF52540">
    <property type="entry name" value="P-loop containing nucleoside triphosphate hydrolases"/>
    <property type="match status" value="1"/>
</dbReference>
<dbReference type="Gene3D" id="1.10.287.1490">
    <property type="match status" value="1"/>
</dbReference>
<dbReference type="GeneTree" id="ENSGT00500000044904"/>
<comment type="similarity">
    <text evidence="1">Belongs to the TRAFAC class TrmE-Era-EngA-EngB-Septin-like GTPase superfamily. AIG1/Toc34/Toc159-like paraseptin GTPase family. IAN subfamily.</text>
</comment>
<proteinExistence type="inferred from homology"/>
<keyword evidence="6" id="KW-1185">Reference proteome</keyword>
<dbReference type="STRING" id="8154.ENSACLP00000014680"/>
<dbReference type="PROSITE" id="PS00675">
    <property type="entry name" value="SIGMA54_INTERACT_1"/>
    <property type="match status" value="1"/>
</dbReference>
<dbReference type="PANTHER" id="PTHR32046">
    <property type="entry name" value="G DOMAIN-CONTAINING PROTEIN"/>
    <property type="match status" value="1"/>
</dbReference>
<keyword evidence="3" id="KW-0175">Coiled coil</keyword>
<dbReference type="Ensembl" id="ENSACLT00000015032.2">
    <property type="protein sequence ID" value="ENSACLP00000014680.2"/>
    <property type="gene ID" value="ENSACLG00000010007.2"/>
</dbReference>
<dbReference type="AlphaFoldDB" id="A0A3P8PCF5"/>
<dbReference type="Gene3D" id="3.40.50.300">
    <property type="entry name" value="P-loop containing nucleotide triphosphate hydrolases"/>
    <property type="match status" value="1"/>
</dbReference>
<evidence type="ECO:0000256" key="2">
    <source>
        <dbReference type="ARBA" id="ARBA00022741"/>
    </source>
</evidence>
<evidence type="ECO:0000313" key="5">
    <source>
        <dbReference type="Ensembl" id="ENSACLP00000014680.2"/>
    </source>
</evidence>
<reference evidence="5" key="2">
    <citation type="submission" date="2025-09" db="UniProtKB">
        <authorList>
            <consortium name="Ensembl"/>
        </authorList>
    </citation>
    <scope>IDENTIFICATION</scope>
</reference>
<protein>
    <recommendedName>
        <fullName evidence="4">AIG1-type G domain-containing protein</fullName>
    </recommendedName>
</protein>
<feature type="domain" description="AIG1-type G" evidence="4">
    <location>
        <begin position="141"/>
        <end position="338"/>
    </location>
</feature>
<dbReference type="InterPro" id="IPR025662">
    <property type="entry name" value="Sigma_54_int_dom_ATP-bd_1"/>
</dbReference>
<dbReference type="Bgee" id="ENSACLG00000010007">
    <property type="expression patterns" value="Expressed in anal fin"/>
</dbReference>
<dbReference type="PANTHER" id="PTHR32046:SF11">
    <property type="entry name" value="IMMUNE-ASSOCIATED NUCLEOTIDE-BINDING PROTEIN 10-LIKE"/>
    <property type="match status" value="1"/>
</dbReference>
<feature type="coiled-coil region" evidence="3">
    <location>
        <begin position="501"/>
        <end position="535"/>
    </location>
</feature>
<dbReference type="InterPro" id="IPR027417">
    <property type="entry name" value="P-loop_NTPase"/>
</dbReference>
<reference evidence="5" key="1">
    <citation type="submission" date="2025-08" db="UniProtKB">
        <authorList>
            <consortium name="Ensembl"/>
        </authorList>
    </citation>
    <scope>IDENTIFICATION</scope>
</reference>
<dbReference type="OrthoDB" id="8954335at2759"/>
<sequence>MRHLLLSGRYLMRANLRQVGTVTHSRGMFNRMFNTAYSRPLQCFRSTRTLSVPATLLGLTWLRGRFISWVPVTSADDGEKKESSWLSIIRSWFCNNSQITLEMDRVHPEPPVLYKPRSKNVKSGTFTIITVGERNPNKPNKTILLVGETGAGKSTLINALVNYTMGVKWEDEVWFKIVEEEEKSQSESQTSDVIVYEIFGFEDETLPYSLTIIDTPGYGDTRGKENENMISQQLLDLFRSDDGVNEVHAVGLVMKASENRLTDRLKNVFSSVISLFGKNLEKNIVALFTHSDGVTPENALEALEAAKIKCAKNEKKPVCFLFNNCQHKQRTEEQEQNLKAAHGLSEKGMRGFIAFLGKTAPQKLEKTKEVLDERQNLQNLIEKIQAIEMKQTERTQILEGLKKNQSIVEIDETYKVKEPINGGEWGILFYDGATSCQLCEETCHYPCTTAWCPEMCGVMKNGCCIVCINKCPASAHVKEMQRYVTKTRRVKKTWEEINKKYRETETERENKSSLMENIKKQINQLTAEKLQLLDESYQHVVRLEEIALKADSVSDINYLDFLIEKMNEIEKVQKLKEMRSRMKQKQDKGTRNSLH</sequence>
<keyword evidence="2" id="KW-0547">Nucleotide-binding</keyword>
<name>A0A3P8PCF5_ASTCA</name>
<dbReference type="CDD" id="cd00882">
    <property type="entry name" value="Ras_like_GTPase"/>
    <property type="match status" value="1"/>
</dbReference>
<dbReference type="OMA" id="CIVCINK"/>
<organism evidence="5 6">
    <name type="scientific">Astatotilapia calliptera</name>
    <name type="common">Eastern happy</name>
    <name type="synonym">Chromis callipterus</name>
    <dbReference type="NCBI Taxonomy" id="8154"/>
    <lineage>
        <taxon>Eukaryota</taxon>
        <taxon>Metazoa</taxon>
        <taxon>Chordata</taxon>
        <taxon>Craniata</taxon>
        <taxon>Vertebrata</taxon>
        <taxon>Euteleostomi</taxon>
        <taxon>Actinopterygii</taxon>
        <taxon>Neopterygii</taxon>
        <taxon>Teleostei</taxon>
        <taxon>Neoteleostei</taxon>
        <taxon>Acanthomorphata</taxon>
        <taxon>Ovalentaria</taxon>
        <taxon>Cichlomorphae</taxon>
        <taxon>Cichliformes</taxon>
        <taxon>Cichlidae</taxon>
        <taxon>African cichlids</taxon>
        <taxon>Pseudocrenilabrinae</taxon>
        <taxon>Haplochromini</taxon>
        <taxon>Astatotilapia</taxon>
    </lineage>
</organism>
<evidence type="ECO:0000259" key="4">
    <source>
        <dbReference type="Pfam" id="PF04548"/>
    </source>
</evidence>
<dbReference type="Pfam" id="PF04548">
    <property type="entry name" value="AIG1"/>
    <property type="match status" value="1"/>
</dbReference>